<feature type="region of interest" description="Disordered" evidence="1">
    <location>
        <begin position="74"/>
        <end position="108"/>
    </location>
</feature>
<evidence type="ECO:0000256" key="1">
    <source>
        <dbReference type="SAM" id="MobiDB-lite"/>
    </source>
</evidence>
<dbReference type="Proteomes" id="UP000799118">
    <property type="component" value="Unassembled WGS sequence"/>
</dbReference>
<gene>
    <name evidence="2" type="ORF">BT96DRAFT_233679</name>
</gene>
<evidence type="ECO:0000313" key="3">
    <source>
        <dbReference type="Proteomes" id="UP000799118"/>
    </source>
</evidence>
<evidence type="ECO:0000313" key="2">
    <source>
        <dbReference type="EMBL" id="KAE9393089.1"/>
    </source>
</evidence>
<accession>A0A6A4H4G6</accession>
<dbReference type="EMBL" id="ML769581">
    <property type="protein sequence ID" value="KAE9393089.1"/>
    <property type="molecule type" value="Genomic_DNA"/>
</dbReference>
<feature type="region of interest" description="Disordered" evidence="1">
    <location>
        <begin position="206"/>
        <end position="259"/>
    </location>
</feature>
<name>A0A6A4H4G6_9AGAR</name>
<sequence length="265" mass="27636">MRRSSVNEGMAHHLDLGGSNILGTLALAAHDIDPAIASVAREAWAALTAARIGLVATFAHKAIVDPGGIWEDVCPSPPTHLPTTSSGTSTPQKGKAVKGRPVPNSKPLLSATVVSTSGTSASNANSELDSLETTQDRHARIRVGGLGVLGWVISQYKLQSNSEPMQEKEKDSEQVNGAEEAILSILADPLIWACLSSTVVPPTSSIARSRLSQDTGDDTGAEGDARTGDDDAAEEGNDNDREDIVVPGPGVGQPQVRKAAWRLLA</sequence>
<reference evidence="2" key="1">
    <citation type="journal article" date="2019" name="Environ. Microbiol.">
        <title>Fungal ecological strategies reflected in gene transcription - a case study of two litter decomposers.</title>
        <authorList>
            <person name="Barbi F."/>
            <person name="Kohler A."/>
            <person name="Barry K."/>
            <person name="Baskaran P."/>
            <person name="Daum C."/>
            <person name="Fauchery L."/>
            <person name="Ihrmark K."/>
            <person name="Kuo A."/>
            <person name="LaButti K."/>
            <person name="Lipzen A."/>
            <person name="Morin E."/>
            <person name="Grigoriev I.V."/>
            <person name="Henrissat B."/>
            <person name="Lindahl B."/>
            <person name="Martin F."/>
        </authorList>
    </citation>
    <scope>NUCLEOTIDE SEQUENCE</scope>
    <source>
        <strain evidence="2">JB14</strain>
    </source>
</reference>
<keyword evidence="3" id="KW-1185">Reference proteome</keyword>
<organism evidence="2 3">
    <name type="scientific">Gymnopus androsaceus JB14</name>
    <dbReference type="NCBI Taxonomy" id="1447944"/>
    <lineage>
        <taxon>Eukaryota</taxon>
        <taxon>Fungi</taxon>
        <taxon>Dikarya</taxon>
        <taxon>Basidiomycota</taxon>
        <taxon>Agaricomycotina</taxon>
        <taxon>Agaricomycetes</taxon>
        <taxon>Agaricomycetidae</taxon>
        <taxon>Agaricales</taxon>
        <taxon>Marasmiineae</taxon>
        <taxon>Omphalotaceae</taxon>
        <taxon>Gymnopus</taxon>
    </lineage>
</organism>
<protein>
    <submittedName>
        <fullName evidence="2">Uncharacterized protein</fullName>
    </submittedName>
</protein>
<feature type="compositionally biased region" description="Low complexity" evidence="1">
    <location>
        <begin position="81"/>
        <end position="91"/>
    </location>
</feature>
<proteinExistence type="predicted"/>
<dbReference type="AlphaFoldDB" id="A0A6A4H4G6"/>
<feature type="compositionally biased region" description="Low complexity" evidence="1">
    <location>
        <begin position="245"/>
        <end position="256"/>
    </location>
</feature>